<dbReference type="CDD" id="cd23451">
    <property type="entry name" value="beta-trefoil_Ricin_laminarinase"/>
    <property type="match status" value="1"/>
</dbReference>
<reference evidence="5 6" key="1">
    <citation type="submission" date="2024-09" db="EMBL/GenBank/DDBJ databases">
        <authorList>
            <person name="Lee S.D."/>
        </authorList>
    </citation>
    <scope>NUCLEOTIDE SEQUENCE [LARGE SCALE GENOMIC DNA]</scope>
    <source>
        <strain evidence="3 6">N1-1</strain>
        <strain evidence="4 5">N1-3</strain>
    </source>
</reference>
<dbReference type="EMBL" id="JBHEZX010000009">
    <property type="protein sequence ID" value="MFC1411967.1"/>
    <property type="molecule type" value="Genomic_DNA"/>
</dbReference>
<dbReference type="InterPro" id="IPR035992">
    <property type="entry name" value="Ricin_B-like_lectins"/>
</dbReference>
<dbReference type="Proteomes" id="UP001592582">
    <property type="component" value="Unassembled WGS sequence"/>
</dbReference>
<dbReference type="PROSITE" id="PS50231">
    <property type="entry name" value="RICIN_B_LECTIN"/>
    <property type="match status" value="1"/>
</dbReference>
<evidence type="ECO:0000313" key="5">
    <source>
        <dbReference type="Proteomes" id="UP001592530"/>
    </source>
</evidence>
<comment type="caution">
    <text evidence="3">The sequence shown here is derived from an EMBL/GenBank/DDBJ whole genome shotgun (WGS) entry which is preliminary data.</text>
</comment>
<gene>
    <name evidence="4" type="ORF">ACEZDB_13470</name>
    <name evidence="3" type="ORF">ACEZDG_22125</name>
</gene>
<dbReference type="InterPro" id="IPR000772">
    <property type="entry name" value="Ricin_B_lectin"/>
</dbReference>
<dbReference type="InterPro" id="IPR052750">
    <property type="entry name" value="GH18_Chitinase"/>
</dbReference>
<dbReference type="RefSeq" id="WP_380512265.1">
    <property type="nucleotide sequence ID" value="NZ_JBHEZX010000009.1"/>
</dbReference>
<dbReference type="SMART" id="SM00458">
    <property type="entry name" value="RICIN"/>
    <property type="match status" value="1"/>
</dbReference>
<dbReference type="Gene3D" id="2.80.10.50">
    <property type="match status" value="1"/>
</dbReference>
<keyword evidence="1" id="KW-0732">Signal</keyword>
<organism evidence="3 6">
    <name type="scientific">Streptacidiphilus alkalitolerans</name>
    <dbReference type="NCBI Taxonomy" id="3342712"/>
    <lineage>
        <taxon>Bacteria</taxon>
        <taxon>Bacillati</taxon>
        <taxon>Actinomycetota</taxon>
        <taxon>Actinomycetes</taxon>
        <taxon>Kitasatosporales</taxon>
        <taxon>Streptomycetaceae</taxon>
        <taxon>Streptacidiphilus</taxon>
    </lineage>
</organism>
<dbReference type="Pfam" id="PF00652">
    <property type="entry name" value="Ricin_B_lectin"/>
    <property type="match status" value="1"/>
</dbReference>
<evidence type="ECO:0000313" key="3">
    <source>
        <dbReference type="EMBL" id="MFC1411967.1"/>
    </source>
</evidence>
<evidence type="ECO:0000313" key="4">
    <source>
        <dbReference type="EMBL" id="MFC1431654.1"/>
    </source>
</evidence>
<dbReference type="InterPro" id="IPR001223">
    <property type="entry name" value="Glyco_hydro18_cat"/>
</dbReference>
<feature type="signal peptide" evidence="1">
    <location>
        <begin position="1"/>
        <end position="20"/>
    </location>
</feature>
<evidence type="ECO:0000259" key="2">
    <source>
        <dbReference type="PROSITE" id="PS51910"/>
    </source>
</evidence>
<name>A0ABV6VED4_9ACTN</name>
<feature type="chain" id="PRO_5045032996" evidence="1">
    <location>
        <begin position="21"/>
        <end position="445"/>
    </location>
</feature>
<dbReference type="PROSITE" id="PS51910">
    <property type="entry name" value="GH18_2"/>
    <property type="match status" value="1"/>
</dbReference>
<dbReference type="InterPro" id="IPR017853">
    <property type="entry name" value="GH"/>
</dbReference>
<sequence length="445" mass="45602">MLVASTLPVAAMAMTFSTTASSEAASSFPAHYAAPYLYINSGNAGDMAADLAATGLKNYTLAFLVPKSGCTPQWGAGGSVGSFTSQINTLKAAGGNVIPSFGGEPDGNNPNEIAQTCTSVTSLTAAYANIVSTYGVNRLDFDIEGSVIDDTASNTRRNQALAALQAQNPSVEIDYTLAVDPSGLPTEQLNLLKDAKSKGVNVNLVNIMTMDFGDGQNAYNDAISAAKATATQLASLYGISTAAAYGKIGLTPIAGQNDDNENFTQANATSLESFAATNGVQELSFWEVDGYDKGTGYAYSRTFNKITGGTTTPPPPPPTGGGQITGYGGKCVDVAAASNANGTAVQLYTCNGTTAQQWASSNGTLQALGKCMDVTSAGTANGSKVQLYDCNGTAAQQWTHQSNGELVNAGSGKCLDATGPSSADGTRLQIWTCSDSANQQWTLAG</sequence>
<dbReference type="PANTHER" id="PTHR42976:SF1">
    <property type="entry name" value="GH18 DOMAIN-CONTAINING PROTEIN-RELATED"/>
    <property type="match status" value="1"/>
</dbReference>
<dbReference type="CDD" id="cd06543">
    <property type="entry name" value="GH18_PF-ChiA-like"/>
    <property type="match status" value="1"/>
</dbReference>
<accession>A0ABV6VED4</accession>
<dbReference type="Pfam" id="PF00704">
    <property type="entry name" value="Glyco_hydro_18"/>
    <property type="match status" value="1"/>
</dbReference>
<proteinExistence type="predicted"/>
<evidence type="ECO:0000313" key="6">
    <source>
        <dbReference type="Proteomes" id="UP001592582"/>
    </source>
</evidence>
<dbReference type="Proteomes" id="UP001592530">
    <property type="component" value="Unassembled WGS sequence"/>
</dbReference>
<evidence type="ECO:0000256" key="1">
    <source>
        <dbReference type="SAM" id="SignalP"/>
    </source>
</evidence>
<dbReference type="PANTHER" id="PTHR42976">
    <property type="entry name" value="BIFUNCTIONAL CHITINASE/LYSOZYME-RELATED"/>
    <property type="match status" value="1"/>
</dbReference>
<dbReference type="SUPFAM" id="SSF51445">
    <property type="entry name" value="(Trans)glycosidases"/>
    <property type="match status" value="1"/>
</dbReference>
<protein>
    <submittedName>
        <fullName evidence="3">Ricin-type beta-trefoil lectin domain protein</fullName>
    </submittedName>
</protein>
<feature type="domain" description="GH18" evidence="2">
    <location>
        <begin position="30"/>
        <end position="310"/>
    </location>
</feature>
<dbReference type="EMBL" id="JBHEZY010000004">
    <property type="protein sequence ID" value="MFC1431654.1"/>
    <property type="molecule type" value="Genomic_DNA"/>
</dbReference>
<dbReference type="SUPFAM" id="SSF50370">
    <property type="entry name" value="Ricin B-like lectins"/>
    <property type="match status" value="1"/>
</dbReference>
<keyword evidence="6" id="KW-1185">Reference proteome</keyword>
<dbReference type="Gene3D" id="3.20.20.80">
    <property type="entry name" value="Glycosidases"/>
    <property type="match status" value="1"/>
</dbReference>